<evidence type="ECO:0000313" key="5">
    <source>
        <dbReference type="Proteomes" id="UP001324427"/>
    </source>
</evidence>
<proteinExistence type="predicted"/>
<feature type="region of interest" description="Disordered" evidence="2">
    <location>
        <begin position="128"/>
        <end position="156"/>
    </location>
</feature>
<feature type="zinc finger region" description="C3H1-type" evidence="1">
    <location>
        <begin position="257"/>
        <end position="284"/>
    </location>
</feature>
<dbReference type="InterPro" id="IPR000571">
    <property type="entry name" value="Znf_CCCH"/>
</dbReference>
<dbReference type="PROSITE" id="PS50103">
    <property type="entry name" value="ZF_C3H1"/>
    <property type="match status" value="1"/>
</dbReference>
<dbReference type="Proteomes" id="UP001324427">
    <property type="component" value="Unassembled WGS sequence"/>
</dbReference>
<feature type="region of interest" description="Disordered" evidence="2">
    <location>
        <begin position="171"/>
        <end position="261"/>
    </location>
</feature>
<evidence type="ECO:0000256" key="2">
    <source>
        <dbReference type="SAM" id="MobiDB-lite"/>
    </source>
</evidence>
<keyword evidence="5" id="KW-1185">Reference proteome</keyword>
<accession>A0AAV9JFT0</accession>
<sequence length="344" mass="37657">MDHVSADTEIERHFAHRHQCFELGVNTAHAVEHHCKQGRRYRDLSRCHLDLSQQTGAFSTHHSLMCARYRAIGELHTRISVCFGDLVEPFDALREHYWFIARHMGSMKSMPLPASPLFLPPPMTKGLADPLLDNAEKHGGSKGKQAAFRMPGSPLTQRQAADALLQLFRGPTADGDAQMSGGAPGSGPEPTETLATEQEPAEKPAADQEPTTDRLANDEEAAPNSKEHGVLREPLEKAPESARGRRAERSPSRQPSDGQRFVCGFNLRGHCRYGVDCKDLHETAGDGQPLNRVALLLSPGPAKRSQDALEAAVRPPVGVEGSESVGSTEDESPDARYSGRRRSW</sequence>
<organism evidence="4 5">
    <name type="scientific">Oleoguttula mirabilis</name>
    <dbReference type="NCBI Taxonomy" id="1507867"/>
    <lineage>
        <taxon>Eukaryota</taxon>
        <taxon>Fungi</taxon>
        <taxon>Dikarya</taxon>
        <taxon>Ascomycota</taxon>
        <taxon>Pezizomycotina</taxon>
        <taxon>Dothideomycetes</taxon>
        <taxon>Dothideomycetidae</taxon>
        <taxon>Mycosphaerellales</taxon>
        <taxon>Teratosphaeriaceae</taxon>
        <taxon>Oleoguttula</taxon>
    </lineage>
</organism>
<feature type="domain" description="C3H1-type" evidence="3">
    <location>
        <begin position="257"/>
        <end position="284"/>
    </location>
</feature>
<feature type="compositionally biased region" description="Basic and acidic residues" evidence="2">
    <location>
        <begin position="200"/>
        <end position="217"/>
    </location>
</feature>
<name>A0AAV9JFT0_9PEZI</name>
<evidence type="ECO:0000259" key="3">
    <source>
        <dbReference type="PROSITE" id="PS50103"/>
    </source>
</evidence>
<keyword evidence="1" id="KW-0862">Zinc</keyword>
<feature type="region of interest" description="Disordered" evidence="2">
    <location>
        <begin position="301"/>
        <end position="344"/>
    </location>
</feature>
<keyword evidence="1" id="KW-0479">Metal-binding</keyword>
<reference evidence="4 5" key="1">
    <citation type="submission" date="2021-11" db="EMBL/GenBank/DDBJ databases">
        <title>Black yeast isolated from Biological Soil Crust.</title>
        <authorList>
            <person name="Kurbessoian T."/>
        </authorList>
    </citation>
    <scope>NUCLEOTIDE SEQUENCE [LARGE SCALE GENOMIC DNA]</scope>
    <source>
        <strain evidence="4 5">CCFEE 5522</strain>
    </source>
</reference>
<gene>
    <name evidence="4" type="ORF">LTR36_004548</name>
</gene>
<feature type="compositionally biased region" description="Basic and acidic residues" evidence="2">
    <location>
        <begin position="225"/>
        <end position="251"/>
    </location>
</feature>
<evidence type="ECO:0000313" key="4">
    <source>
        <dbReference type="EMBL" id="KAK4544050.1"/>
    </source>
</evidence>
<keyword evidence="1" id="KW-0863">Zinc-finger</keyword>
<protein>
    <recommendedName>
        <fullName evidence="3">C3H1-type domain-containing protein</fullName>
    </recommendedName>
</protein>
<dbReference type="AlphaFoldDB" id="A0AAV9JFT0"/>
<comment type="caution">
    <text evidence="4">The sequence shown here is derived from an EMBL/GenBank/DDBJ whole genome shotgun (WGS) entry which is preliminary data.</text>
</comment>
<dbReference type="EMBL" id="JAVFHQ010000027">
    <property type="protein sequence ID" value="KAK4544050.1"/>
    <property type="molecule type" value="Genomic_DNA"/>
</dbReference>
<dbReference type="GO" id="GO:0008270">
    <property type="term" value="F:zinc ion binding"/>
    <property type="evidence" value="ECO:0007669"/>
    <property type="project" value="UniProtKB-KW"/>
</dbReference>
<evidence type="ECO:0000256" key="1">
    <source>
        <dbReference type="PROSITE-ProRule" id="PRU00723"/>
    </source>
</evidence>